<comment type="caution">
    <text evidence="3">The sequence shown here is derived from an EMBL/GenBank/DDBJ whole genome shotgun (WGS) entry which is preliminary data.</text>
</comment>
<dbReference type="Pfam" id="PF12701">
    <property type="entry name" value="LSM14"/>
    <property type="match status" value="1"/>
</dbReference>
<dbReference type="EMBL" id="CAJVPD010000293">
    <property type="protein sequence ID" value="CAG8427325.1"/>
    <property type="molecule type" value="Genomic_DNA"/>
</dbReference>
<dbReference type="AlphaFoldDB" id="A0A9W4NZ13"/>
<dbReference type="GO" id="GO:0034063">
    <property type="term" value="P:stress granule assembly"/>
    <property type="evidence" value="ECO:0007669"/>
    <property type="project" value="TreeGrafter"/>
</dbReference>
<accession>A0A9W4NZ13</accession>
<protein>
    <recommendedName>
        <fullName evidence="2">Lsm14-like N-terminal domain-containing protein</fullName>
    </recommendedName>
</protein>
<feature type="region of interest" description="Disordered" evidence="1">
    <location>
        <begin position="158"/>
        <end position="178"/>
    </location>
</feature>
<proteinExistence type="predicted"/>
<evidence type="ECO:0000313" key="4">
    <source>
        <dbReference type="Proteomes" id="UP001152592"/>
    </source>
</evidence>
<sequence>MLSKVLSKLVRSAVVRNPPQNHRFFVSPPLLSSQLSFIPALLSSLSSPRLSPREFAQSRHHGNEPPHWVSLNMVESGSSELTPGSQRFNLISKSDIRYVGTLHEINPDASTIALENVMSFGTEGRRGNPSTEVPPSTSVYEYIVFRGSDVKDISIASEEQKEAPQPEAPRVPDDPAILGVSDFDSLERRYHPITTHVAWTPWIDQMTKNSRM</sequence>
<dbReference type="GO" id="GO:0003729">
    <property type="term" value="F:mRNA binding"/>
    <property type="evidence" value="ECO:0007669"/>
    <property type="project" value="TreeGrafter"/>
</dbReference>
<dbReference type="Proteomes" id="UP001152592">
    <property type="component" value="Unassembled WGS sequence"/>
</dbReference>
<dbReference type="PANTHER" id="PTHR13586">
    <property type="entry name" value="SCD6 PROTEIN-RELATED"/>
    <property type="match status" value="1"/>
</dbReference>
<dbReference type="OrthoDB" id="21539at2759"/>
<dbReference type="GO" id="GO:0000932">
    <property type="term" value="C:P-body"/>
    <property type="evidence" value="ECO:0007669"/>
    <property type="project" value="TreeGrafter"/>
</dbReference>
<dbReference type="GO" id="GO:0033962">
    <property type="term" value="P:P-body assembly"/>
    <property type="evidence" value="ECO:0007669"/>
    <property type="project" value="TreeGrafter"/>
</dbReference>
<feature type="domain" description="Lsm14-like N-terminal" evidence="2">
    <location>
        <begin position="78"/>
        <end position="182"/>
    </location>
</feature>
<dbReference type="InterPro" id="IPR010920">
    <property type="entry name" value="LSM_dom_sf"/>
</dbReference>
<gene>
    <name evidence="3" type="ORF">PSALAMII_LOCUS10447</name>
</gene>
<dbReference type="CDD" id="cd01736">
    <property type="entry name" value="LSm14_N"/>
    <property type="match status" value="1"/>
</dbReference>
<organism evidence="3 4">
    <name type="scientific">Penicillium salamii</name>
    <dbReference type="NCBI Taxonomy" id="1612424"/>
    <lineage>
        <taxon>Eukaryota</taxon>
        <taxon>Fungi</taxon>
        <taxon>Dikarya</taxon>
        <taxon>Ascomycota</taxon>
        <taxon>Pezizomycotina</taxon>
        <taxon>Eurotiomycetes</taxon>
        <taxon>Eurotiomycetidae</taxon>
        <taxon>Eurotiales</taxon>
        <taxon>Aspergillaceae</taxon>
        <taxon>Penicillium</taxon>
    </lineage>
</organism>
<dbReference type="SUPFAM" id="SSF50182">
    <property type="entry name" value="Sm-like ribonucleoproteins"/>
    <property type="match status" value="1"/>
</dbReference>
<dbReference type="InterPro" id="IPR025609">
    <property type="entry name" value="Lsm14-like_N"/>
</dbReference>
<evidence type="ECO:0000313" key="3">
    <source>
        <dbReference type="EMBL" id="CAG8427325.1"/>
    </source>
</evidence>
<reference evidence="3" key="1">
    <citation type="submission" date="2021-07" db="EMBL/GenBank/DDBJ databases">
        <authorList>
            <person name="Branca A.L. A."/>
        </authorList>
    </citation>
    <scope>NUCLEOTIDE SEQUENCE</scope>
</reference>
<dbReference type="SMART" id="SM01271">
    <property type="entry name" value="LSM14"/>
    <property type="match status" value="1"/>
</dbReference>
<evidence type="ECO:0000259" key="2">
    <source>
        <dbReference type="SMART" id="SM01271"/>
    </source>
</evidence>
<dbReference type="PANTHER" id="PTHR13586:SF0">
    <property type="entry name" value="TRAILER HITCH, ISOFORM H"/>
    <property type="match status" value="1"/>
</dbReference>
<name>A0A9W4NZ13_9EURO</name>
<evidence type="ECO:0000256" key="1">
    <source>
        <dbReference type="SAM" id="MobiDB-lite"/>
    </source>
</evidence>
<dbReference type="Gene3D" id="2.30.30.100">
    <property type="match status" value="1"/>
</dbReference>